<feature type="domain" description="Amidohydrolase-related" evidence="2">
    <location>
        <begin position="29"/>
        <end position="298"/>
    </location>
</feature>
<dbReference type="KEGG" id="nec:KGD82_00660"/>
<proteinExistence type="predicted"/>
<dbReference type="Pfam" id="PF04909">
    <property type="entry name" value="Amidohydro_2"/>
    <property type="match status" value="1"/>
</dbReference>
<dbReference type="GO" id="GO:0005737">
    <property type="term" value="C:cytoplasm"/>
    <property type="evidence" value="ECO:0007669"/>
    <property type="project" value="TreeGrafter"/>
</dbReference>
<dbReference type="GO" id="GO:0016831">
    <property type="term" value="F:carboxy-lyase activity"/>
    <property type="evidence" value="ECO:0007669"/>
    <property type="project" value="InterPro"/>
</dbReference>
<dbReference type="AlphaFoldDB" id="A0A975QKT7"/>
<accession>A0A975QKT7</accession>
<evidence type="ECO:0000259" key="2">
    <source>
        <dbReference type="Pfam" id="PF04909"/>
    </source>
</evidence>
<dbReference type="Gene3D" id="3.20.20.140">
    <property type="entry name" value="Metal-dependent hydrolases"/>
    <property type="match status" value="1"/>
</dbReference>
<dbReference type="Proteomes" id="UP000682416">
    <property type="component" value="Chromosome"/>
</dbReference>
<keyword evidence="1" id="KW-0456">Lyase</keyword>
<gene>
    <name evidence="3" type="ORF">KGD82_00660</name>
</gene>
<dbReference type="InterPro" id="IPR006680">
    <property type="entry name" value="Amidohydro-rel"/>
</dbReference>
<dbReference type="PANTHER" id="PTHR21240">
    <property type="entry name" value="2-AMINO-3-CARBOXYLMUCONATE-6-SEMIALDEHYDE DECARBOXYLASE"/>
    <property type="match status" value="1"/>
</dbReference>
<protein>
    <submittedName>
        <fullName evidence="3">Amidohydrolase</fullName>
    </submittedName>
</protein>
<dbReference type="CDD" id="cd01292">
    <property type="entry name" value="metallo-dependent_hydrolases"/>
    <property type="match status" value="1"/>
</dbReference>
<keyword evidence="4" id="KW-1185">Reference proteome</keyword>
<dbReference type="EMBL" id="CP074402">
    <property type="protein sequence ID" value="QVJ01672.1"/>
    <property type="molecule type" value="Genomic_DNA"/>
</dbReference>
<organism evidence="3 4">
    <name type="scientific">Nocardiopsis eucommiae</name>
    <dbReference type="NCBI Taxonomy" id="2831970"/>
    <lineage>
        <taxon>Bacteria</taxon>
        <taxon>Bacillati</taxon>
        <taxon>Actinomycetota</taxon>
        <taxon>Actinomycetes</taxon>
        <taxon>Streptosporangiales</taxon>
        <taxon>Nocardiopsidaceae</taxon>
        <taxon>Nocardiopsis</taxon>
    </lineage>
</organism>
<name>A0A975QKT7_9ACTN</name>
<dbReference type="InterPro" id="IPR032465">
    <property type="entry name" value="ACMSD"/>
</dbReference>
<dbReference type="PANTHER" id="PTHR21240:SF28">
    <property type="entry name" value="ISO-OROTATE DECARBOXYLASE (EUROFUNG)"/>
    <property type="match status" value="1"/>
</dbReference>
<dbReference type="InterPro" id="IPR032466">
    <property type="entry name" value="Metal_Hydrolase"/>
</dbReference>
<evidence type="ECO:0000313" key="4">
    <source>
        <dbReference type="Proteomes" id="UP000682416"/>
    </source>
</evidence>
<dbReference type="GO" id="GO:0016787">
    <property type="term" value="F:hydrolase activity"/>
    <property type="evidence" value="ECO:0007669"/>
    <property type="project" value="InterPro"/>
</dbReference>
<evidence type="ECO:0000256" key="1">
    <source>
        <dbReference type="ARBA" id="ARBA00023239"/>
    </source>
</evidence>
<dbReference type="SUPFAM" id="SSF51556">
    <property type="entry name" value="Metallo-dependent hydrolases"/>
    <property type="match status" value="1"/>
</dbReference>
<reference evidence="3" key="1">
    <citation type="submission" date="2021-05" db="EMBL/GenBank/DDBJ databases">
        <authorList>
            <person name="Kaiqin L."/>
            <person name="Jian G."/>
        </authorList>
    </citation>
    <scope>NUCLEOTIDE SEQUENCE</scope>
    <source>
        <strain evidence="3">HDS5</strain>
    </source>
</reference>
<evidence type="ECO:0000313" key="3">
    <source>
        <dbReference type="EMBL" id="QVJ01672.1"/>
    </source>
</evidence>
<sequence>MTGISPPSEGDEEAELRRILGGLGLPGLVDVHTHFMPDNVLRKVQAYFDALGPGVWPLHPRYRVSEEERVALLRGFGVLAFTALSYPHRPAMATWLNGWAADFAERHPDSLRSSTFFAEPEAAEYVAEAIRSGARVFKAHLQVGAYDPRDPLLSGVWGALADSGTPVVVHCGSGPTPGNFTGPGPFSDVLRQHPRLTAVIAHAGAPEYTAFLDLVERYERVHLDTTMTFTPFTERQSPFPRAELPRLREFGHRVLLGTDFPNIPYRYLDQIRSLVGLDLGDDWLRGVLHDNAAALFGLRTGSDQAPVTRQHHTERARWNSP</sequence>
<dbReference type="GO" id="GO:0019748">
    <property type="term" value="P:secondary metabolic process"/>
    <property type="evidence" value="ECO:0007669"/>
    <property type="project" value="TreeGrafter"/>
</dbReference>